<protein>
    <submittedName>
        <fullName evidence="2">DUF1294 domain-containing protein</fullName>
    </submittedName>
</protein>
<proteinExistence type="predicted"/>
<keyword evidence="1" id="KW-1133">Transmembrane helix</keyword>
<accession>A0ABU9VME4</accession>
<keyword evidence="3" id="KW-1185">Reference proteome</keyword>
<sequence length="94" mass="10606">MYELAAILLIYYFIMSIVGYISMAQDKQRAIKQMRRTPEKTLLGIALLGGVFGSFLGMRIRRHKTKHLTFSLGLPLLMLVHLGLLLFILGAIQA</sequence>
<dbReference type="RefSeq" id="WP_343131070.1">
    <property type="nucleotide sequence ID" value="NZ_JBCITK010000001.1"/>
</dbReference>
<evidence type="ECO:0000313" key="2">
    <source>
        <dbReference type="EMBL" id="MEN0644358.1"/>
    </source>
</evidence>
<feature type="transmembrane region" description="Helical" evidence="1">
    <location>
        <begin position="42"/>
        <end position="60"/>
    </location>
</feature>
<organism evidence="2 3">
    <name type="scientific">Alkalicoccobacillus gibsonii</name>
    <dbReference type="NCBI Taxonomy" id="79881"/>
    <lineage>
        <taxon>Bacteria</taxon>
        <taxon>Bacillati</taxon>
        <taxon>Bacillota</taxon>
        <taxon>Bacilli</taxon>
        <taxon>Bacillales</taxon>
        <taxon>Bacillaceae</taxon>
        <taxon>Alkalicoccobacillus</taxon>
    </lineage>
</organism>
<evidence type="ECO:0000256" key="1">
    <source>
        <dbReference type="SAM" id="Phobius"/>
    </source>
</evidence>
<dbReference type="PIRSF" id="PIRSF002599">
    <property type="entry name" value="Cold_shock_A"/>
    <property type="match status" value="1"/>
</dbReference>
<name>A0ABU9VME4_9BACI</name>
<evidence type="ECO:0000313" key="3">
    <source>
        <dbReference type="Proteomes" id="UP001418796"/>
    </source>
</evidence>
<dbReference type="EMBL" id="JBCITK010000001">
    <property type="protein sequence ID" value="MEN0644358.1"/>
    <property type="molecule type" value="Genomic_DNA"/>
</dbReference>
<keyword evidence="1" id="KW-0812">Transmembrane</keyword>
<feature type="transmembrane region" description="Helical" evidence="1">
    <location>
        <begin position="6"/>
        <end position="22"/>
    </location>
</feature>
<dbReference type="InterPro" id="IPR010718">
    <property type="entry name" value="DUF1294"/>
</dbReference>
<keyword evidence="1" id="KW-0472">Membrane</keyword>
<reference evidence="2 3" key="1">
    <citation type="submission" date="2024-03" db="EMBL/GenBank/DDBJ databases">
        <title>Bacilli Hybrid Assemblies.</title>
        <authorList>
            <person name="Kovac J."/>
        </authorList>
    </citation>
    <scope>NUCLEOTIDE SEQUENCE [LARGE SCALE GENOMIC DNA]</scope>
    <source>
        <strain evidence="2 3">FSL R7-0666</strain>
    </source>
</reference>
<dbReference type="InterPro" id="IPR012156">
    <property type="entry name" value="Cold_shock_CspA"/>
</dbReference>
<gene>
    <name evidence="2" type="ORF">MKY91_14500</name>
</gene>
<dbReference type="Pfam" id="PF06961">
    <property type="entry name" value="DUF1294"/>
    <property type="match status" value="1"/>
</dbReference>
<dbReference type="Proteomes" id="UP001418796">
    <property type="component" value="Unassembled WGS sequence"/>
</dbReference>
<feature type="transmembrane region" description="Helical" evidence="1">
    <location>
        <begin position="72"/>
        <end position="92"/>
    </location>
</feature>
<comment type="caution">
    <text evidence="2">The sequence shown here is derived from an EMBL/GenBank/DDBJ whole genome shotgun (WGS) entry which is preliminary data.</text>
</comment>